<keyword evidence="2" id="KW-0732">Signal</keyword>
<feature type="compositionally biased region" description="Polar residues" evidence="1">
    <location>
        <begin position="87"/>
        <end position="100"/>
    </location>
</feature>
<gene>
    <name evidence="3" type="ORF">A2U01_0003740</name>
</gene>
<comment type="caution">
    <text evidence="3">The sequence shown here is derived from an EMBL/GenBank/DDBJ whole genome shotgun (WGS) entry which is preliminary data.</text>
</comment>
<evidence type="ECO:0000256" key="1">
    <source>
        <dbReference type="SAM" id="MobiDB-lite"/>
    </source>
</evidence>
<keyword evidence="4" id="KW-1185">Reference proteome</keyword>
<dbReference type="Proteomes" id="UP000265520">
    <property type="component" value="Unassembled WGS sequence"/>
</dbReference>
<feature type="chain" id="PRO_5017305428" evidence="2">
    <location>
        <begin position="18"/>
        <end position="234"/>
    </location>
</feature>
<organism evidence="3 4">
    <name type="scientific">Trifolium medium</name>
    <dbReference type="NCBI Taxonomy" id="97028"/>
    <lineage>
        <taxon>Eukaryota</taxon>
        <taxon>Viridiplantae</taxon>
        <taxon>Streptophyta</taxon>
        <taxon>Embryophyta</taxon>
        <taxon>Tracheophyta</taxon>
        <taxon>Spermatophyta</taxon>
        <taxon>Magnoliopsida</taxon>
        <taxon>eudicotyledons</taxon>
        <taxon>Gunneridae</taxon>
        <taxon>Pentapetalae</taxon>
        <taxon>rosids</taxon>
        <taxon>fabids</taxon>
        <taxon>Fabales</taxon>
        <taxon>Fabaceae</taxon>
        <taxon>Papilionoideae</taxon>
        <taxon>50 kb inversion clade</taxon>
        <taxon>NPAAA clade</taxon>
        <taxon>Hologalegina</taxon>
        <taxon>IRL clade</taxon>
        <taxon>Trifolieae</taxon>
        <taxon>Trifolium</taxon>
    </lineage>
</organism>
<feature type="signal peptide" evidence="2">
    <location>
        <begin position="1"/>
        <end position="17"/>
    </location>
</feature>
<evidence type="ECO:0000256" key="2">
    <source>
        <dbReference type="SAM" id="SignalP"/>
    </source>
</evidence>
<name>A0A392M669_9FABA</name>
<protein>
    <submittedName>
        <fullName evidence="3">Retrovirus-related Pol polyprotein from transposon TNT 1-94</fullName>
    </submittedName>
</protein>
<dbReference type="AlphaFoldDB" id="A0A392M669"/>
<sequence>MGISVIVLLHIVFYVSAYVTFYEDVPFFARPDPTESTPQVLPISSFEFETFVIAHKPTQPQTGPEFKRYSISCERKCVRVLDTVPTDSNNSVKETNTNEETAPPLSGDSDNVPILSPAVVSPSPSVDLPIALHKACHHPTMPLFLLYLLSLFLRLSRKNYPTCSNKKEELPHPGWRQATIDEITALESTGTWKLVPLPPKKSTAGCWWVFAIKVGPDGQLPRWHLFVFSCQWLL</sequence>
<feature type="region of interest" description="Disordered" evidence="1">
    <location>
        <begin position="87"/>
        <end position="109"/>
    </location>
</feature>
<proteinExistence type="predicted"/>
<evidence type="ECO:0000313" key="3">
    <source>
        <dbReference type="EMBL" id="MCH82927.1"/>
    </source>
</evidence>
<dbReference type="EMBL" id="LXQA010004391">
    <property type="protein sequence ID" value="MCH82927.1"/>
    <property type="molecule type" value="Genomic_DNA"/>
</dbReference>
<accession>A0A392M669</accession>
<evidence type="ECO:0000313" key="4">
    <source>
        <dbReference type="Proteomes" id="UP000265520"/>
    </source>
</evidence>
<reference evidence="3 4" key="1">
    <citation type="journal article" date="2018" name="Front. Plant Sci.">
        <title>Red Clover (Trifolium pratense) and Zigzag Clover (T. medium) - A Picture of Genomic Similarities and Differences.</title>
        <authorList>
            <person name="Dluhosova J."/>
            <person name="Istvanek J."/>
            <person name="Nedelnik J."/>
            <person name="Repkova J."/>
        </authorList>
    </citation>
    <scope>NUCLEOTIDE SEQUENCE [LARGE SCALE GENOMIC DNA]</scope>
    <source>
        <strain evidence="4">cv. 10/8</strain>
        <tissue evidence="3">Leaf</tissue>
    </source>
</reference>